<proteinExistence type="predicted"/>
<comment type="caution">
    <text evidence="1">The sequence shown here is derived from an EMBL/GenBank/DDBJ whole genome shotgun (WGS) entry which is preliminary data.</text>
</comment>
<keyword evidence="2" id="KW-1185">Reference proteome</keyword>
<organism evidence="1 2">
    <name type="scientific">Methyloligella halotolerans</name>
    <dbReference type="NCBI Taxonomy" id="1177755"/>
    <lineage>
        <taxon>Bacteria</taxon>
        <taxon>Pseudomonadati</taxon>
        <taxon>Pseudomonadota</taxon>
        <taxon>Alphaproteobacteria</taxon>
        <taxon>Hyphomicrobiales</taxon>
        <taxon>Hyphomicrobiaceae</taxon>
        <taxon>Methyloligella</taxon>
    </lineage>
</organism>
<dbReference type="AlphaFoldDB" id="A0A1E2RUK5"/>
<name>A0A1E2RUK5_9HYPH</name>
<evidence type="ECO:0000313" key="2">
    <source>
        <dbReference type="Proteomes" id="UP000095087"/>
    </source>
</evidence>
<dbReference type="EMBL" id="MASI01000015">
    <property type="protein sequence ID" value="ODA65914.1"/>
    <property type="molecule type" value="Genomic_DNA"/>
</dbReference>
<gene>
    <name evidence="1" type="ORF">A7A08_03207</name>
</gene>
<reference evidence="1 2" key="1">
    <citation type="submission" date="2016-07" db="EMBL/GenBank/DDBJ databases">
        <title>Draft genome sequence of Methyloligella halotolerans C2T (VKM B-2706T=CCUG 61687T=DSM 25045T), a halotolerant polyhydroxybutyrate accumulating methylotroph.</title>
        <authorList>
            <person name="Vasilenko O.V."/>
            <person name="Doronina N.V."/>
            <person name="Poroshina M.N."/>
            <person name="Tarlachkov S.V."/>
            <person name="Trotsenko Y.A."/>
        </authorList>
    </citation>
    <scope>NUCLEOTIDE SEQUENCE [LARGE SCALE GENOMIC DNA]</scope>
    <source>
        <strain evidence="1 2">VKM B-2706</strain>
    </source>
</reference>
<protein>
    <submittedName>
        <fullName evidence="1">Uncharacterized protein</fullName>
    </submittedName>
</protein>
<evidence type="ECO:0000313" key="1">
    <source>
        <dbReference type="EMBL" id="ODA65914.1"/>
    </source>
</evidence>
<accession>A0A1E2RUK5</accession>
<sequence length="252" mass="28197">MKLTEWRFDQADDPERFAEAKLQLLSAAQWLARIERSFDPNAAQGKLALHSNDSGDIICTPSFENNLGVQLKIDDLSMQFTEDGKPSDHMIDVEERSPAHVEAWILVELLHRGVDRYKFSKDLPYDTSKMMSGDAIEFCPTEYQAELLQLSHWYRNAVGALKKAATTLASEDETPPILVEPQNLRLEIAVGDRVLGFSSGDLDRVGPYFFVAQADKEFGTSAEIVKVLEVSSKTTMDQVEEFLTTAPTPSSH</sequence>
<dbReference type="Proteomes" id="UP000095087">
    <property type="component" value="Unassembled WGS sequence"/>
</dbReference>